<reference evidence="14" key="1">
    <citation type="journal article" date="2014" name="Int. J. Syst. Evol. Microbiol.">
        <title>Complete genome sequence of Corynebacterium casei LMG S-19264T (=DSM 44701T), isolated from a smear-ripened cheese.</title>
        <authorList>
            <consortium name="US DOE Joint Genome Institute (JGI-PGF)"/>
            <person name="Walter F."/>
            <person name="Albersmeier A."/>
            <person name="Kalinowski J."/>
            <person name="Ruckert C."/>
        </authorList>
    </citation>
    <scope>NUCLEOTIDE SEQUENCE</scope>
    <source>
        <strain evidence="14">JCM 19831</strain>
    </source>
</reference>
<evidence type="ECO:0000256" key="2">
    <source>
        <dbReference type="ARBA" id="ARBA00005369"/>
    </source>
</evidence>
<dbReference type="PROSITE" id="PS51686">
    <property type="entry name" value="SAM_MT_RSMB_NOP"/>
    <property type="match status" value="1"/>
</dbReference>
<feature type="binding site" evidence="12">
    <location>
        <position position="75"/>
    </location>
    <ligand>
        <name>S-adenosyl-L-methionine</name>
        <dbReference type="ChEBI" id="CHEBI:59789"/>
    </ligand>
</feature>
<evidence type="ECO:0000256" key="4">
    <source>
        <dbReference type="ARBA" id="ARBA00013346"/>
    </source>
</evidence>
<gene>
    <name evidence="14" type="ORF">GCM10007977_103540</name>
</gene>
<dbReference type="EC" id="2.1.1.77" evidence="3"/>
<dbReference type="EMBL" id="BMPI01000099">
    <property type="protein sequence ID" value="GGM85125.1"/>
    <property type="molecule type" value="Genomic_DNA"/>
</dbReference>
<evidence type="ECO:0000256" key="7">
    <source>
        <dbReference type="ARBA" id="ARBA00022679"/>
    </source>
</evidence>
<feature type="domain" description="SAM-dependent MTase RsmB/NOP-type" evidence="13">
    <location>
        <begin position="1"/>
        <end position="136"/>
    </location>
</feature>
<comment type="subcellular location">
    <subcellularLocation>
        <location evidence="1">Cytoplasm</location>
    </subcellularLocation>
</comment>
<evidence type="ECO:0000256" key="10">
    <source>
        <dbReference type="ARBA" id="ARBA00031323"/>
    </source>
</evidence>
<accession>A0A917X795</accession>
<dbReference type="Gene3D" id="3.40.50.150">
    <property type="entry name" value="Vaccinia Virus protein VP39"/>
    <property type="match status" value="1"/>
</dbReference>
<dbReference type="Pfam" id="PF01135">
    <property type="entry name" value="PCMT"/>
    <property type="match status" value="1"/>
</dbReference>
<keyword evidence="15" id="KW-1185">Reference proteome</keyword>
<evidence type="ECO:0000256" key="9">
    <source>
        <dbReference type="ARBA" id="ARBA00030757"/>
    </source>
</evidence>
<dbReference type="AlphaFoldDB" id="A0A917X795"/>
<evidence type="ECO:0000256" key="11">
    <source>
        <dbReference type="ARBA" id="ARBA00031350"/>
    </source>
</evidence>
<dbReference type="GO" id="GO:0005737">
    <property type="term" value="C:cytoplasm"/>
    <property type="evidence" value="ECO:0007669"/>
    <property type="project" value="UniProtKB-SubCell"/>
</dbReference>
<dbReference type="InterPro" id="IPR001678">
    <property type="entry name" value="MeTrfase_RsmB-F_NOP2_dom"/>
</dbReference>
<evidence type="ECO:0000256" key="12">
    <source>
        <dbReference type="PROSITE-ProRule" id="PRU01023"/>
    </source>
</evidence>
<comment type="caution">
    <text evidence="12">Lacks conserved residue(s) required for the propagation of feature annotation.</text>
</comment>
<reference evidence="14" key="2">
    <citation type="submission" date="2020-09" db="EMBL/GenBank/DDBJ databases">
        <authorList>
            <person name="Sun Q."/>
            <person name="Ohkuma M."/>
        </authorList>
    </citation>
    <scope>NUCLEOTIDE SEQUENCE</scope>
    <source>
        <strain evidence="14">JCM 19831</strain>
    </source>
</reference>
<organism evidence="14 15">
    <name type="scientific">Dactylosporangium sucinum</name>
    <dbReference type="NCBI Taxonomy" id="1424081"/>
    <lineage>
        <taxon>Bacteria</taxon>
        <taxon>Bacillati</taxon>
        <taxon>Actinomycetota</taxon>
        <taxon>Actinomycetes</taxon>
        <taxon>Micromonosporales</taxon>
        <taxon>Micromonosporaceae</taxon>
        <taxon>Dactylosporangium</taxon>
    </lineage>
</organism>
<comment type="similarity">
    <text evidence="2">Belongs to the methyltransferase superfamily. L-isoaspartyl/D-aspartyl protein methyltransferase family.</text>
</comment>
<dbReference type="PANTHER" id="PTHR11579:SF0">
    <property type="entry name" value="PROTEIN-L-ISOASPARTATE(D-ASPARTATE) O-METHYLTRANSFERASE"/>
    <property type="match status" value="1"/>
</dbReference>
<evidence type="ECO:0000256" key="5">
    <source>
        <dbReference type="ARBA" id="ARBA00022490"/>
    </source>
</evidence>
<comment type="similarity">
    <text evidence="12">Belongs to the class I-like SAM-binding methyltransferase superfamily. RsmB/NOP family.</text>
</comment>
<evidence type="ECO:0000313" key="14">
    <source>
        <dbReference type="EMBL" id="GGM85125.1"/>
    </source>
</evidence>
<dbReference type="InterPro" id="IPR000682">
    <property type="entry name" value="PCMT"/>
</dbReference>
<dbReference type="Proteomes" id="UP000642070">
    <property type="component" value="Unassembled WGS sequence"/>
</dbReference>
<evidence type="ECO:0000256" key="3">
    <source>
        <dbReference type="ARBA" id="ARBA00011890"/>
    </source>
</evidence>
<evidence type="ECO:0000313" key="15">
    <source>
        <dbReference type="Proteomes" id="UP000642070"/>
    </source>
</evidence>
<dbReference type="GO" id="GO:0032259">
    <property type="term" value="P:methylation"/>
    <property type="evidence" value="ECO:0007669"/>
    <property type="project" value="UniProtKB-KW"/>
</dbReference>
<dbReference type="InterPro" id="IPR029063">
    <property type="entry name" value="SAM-dependent_MTases_sf"/>
</dbReference>
<proteinExistence type="inferred from homology"/>
<feature type="binding site" evidence="12">
    <location>
        <position position="102"/>
    </location>
    <ligand>
        <name>S-adenosyl-L-methionine</name>
        <dbReference type="ChEBI" id="CHEBI:59789"/>
    </ligand>
</feature>
<comment type="caution">
    <text evidence="14">The sequence shown here is derived from an EMBL/GenBank/DDBJ whole genome shotgun (WGS) entry which is preliminary data.</text>
</comment>
<keyword evidence="8 12" id="KW-0949">S-adenosyl-L-methionine</keyword>
<dbReference type="CDD" id="cd02440">
    <property type="entry name" value="AdoMet_MTases"/>
    <property type="match status" value="1"/>
</dbReference>
<evidence type="ECO:0000256" key="6">
    <source>
        <dbReference type="ARBA" id="ARBA00022603"/>
    </source>
</evidence>
<dbReference type="PANTHER" id="PTHR11579">
    <property type="entry name" value="PROTEIN-L-ISOASPARTATE O-METHYLTRANSFERASE"/>
    <property type="match status" value="1"/>
</dbReference>
<sequence>MPLEVAYGRKPVVTRRAADGTSVSSASSPKLVATMLEQLAVQPGQRVLEIGAATGINAALLAELVGPTGTVVTIELDDDLAASATESLEAAGYPQVEVIYGDGALGHPDHAAYDLIIVTDMLTGLSIEPRRVVSLP</sequence>
<evidence type="ECO:0000256" key="1">
    <source>
        <dbReference type="ARBA" id="ARBA00004496"/>
    </source>
</evidence>
<protein>
    <recommendedName>
        <fullName evidence="4">Protein-L-isoaspartate O-methyltransferase</fullName>
        <ecNumber evidence="3">2.1.1.77</ecNumber>
    </recommendedName>
    <alternativeName>
        <fullName evidence="11">L-isoaspartyl protein carboxyl methyltransferase</fullName>
    </alternativeName>
    <alternativeName>
        <fullName evidence="9">Protein L-isoaspartyl methyltransferase</fullName>
    </alternativeName>
    <alternativeName>
        <fullName evidence="10">Protein-beta-aspartate methyltransferase</fullName>
    </alternativeName>
</protein>
<keyword evidence="12" id="KW-0694">RNA-binding</keyword>
<evidence type="ECO:0000259" key="13">
    <source>
        <dbReference type="PROSITE" id="PS51686"/>
    </source>
</evidence>
<dbReference type="SUPFAM" id="SSF53335">
    <property type="entry name" value="S-adenosyl-L-methionine-dependent methyltransferases"/>
    <property type="match status" value="1"/>
</dbReference>
<dbReference type="GO" id="GO:0004719">
    <property type="term" value="F:protein-L-isoaspartate (D-aspartate) O-methyltransferase activity"/>
    <property type="evidence" value="ECO:0007669"/>
    <property type="project" value="UniProtKB-EC"/>
</dbReference>
<keyword evidence="5" id="KW-0963">Cytoplasm</keyword>
<name>A0A917X795_9ACTN</name>
<dbReference type="GO" id="GO:0003723">
    <property type="term" value="F:RNA binding"/>
    <property type="evidence" value="ECO:0007669"/>
    <property type="project" value="UniProtKB-UniRule"/>
</dbReference>
<evidence type="ECO:0000256" key="8">
    <source>
        <dbReference type="ARBA" id="ARBA00022691"/>
    </source>
</evidence>
<keyword evidence="7 12" id="KW-0808">Transferase</keyword>
<keyword evidence="6 12" id="KW-0489">Methyltransferase</keyword>